<sequence length="566" mass="65136">MFGSLDLLPTGFNLTLDEEDELVKSVVNFLGHRRRDKFAFPLLITLYSFIFATGLTGNLCTCFIIWKSRDMHTPTNFYLFSLAVSDLLLISLGLSVEMYNIYESWPWIFGEAFCVFRTVVLEIVTSASILTVLCFTVERYLAICFPIISQKVLGGLSRALKMIMIVWFLSFLLAVPYTFTAGVFVSVTNEIHNQTVQILDSRICAIRPDYWEPMLYYMAVTTFLVFVIPIFAITVLYILMGITLYKASRRPTSDNRFKTSGTKPEQILLHQNGEHHVWSRQSTVRTIRSRPTRNPRRAVLKMLVAVVIAFFICWAPFHTQRITAFVTRLLDKANKSTISDAATKFQEILFFTSGIFYYLSATVNPVLYNIMSKRYRNGFKRTLCRWTVSTPSTSYRNARSNVYNNKNNSSPLSPTLACTTNNIRHQRLTYPTNGTKSGQINKSFFRSRDNVFMFSMAKYKFVIGSRTNDGHTSVPSYPHRRTSLHYRFSLIEQQEREQQQQQQQQQQQLQIQLQQRKVSTNVKQQQKRQPVKFIFTSALSPTTPPNLSVSESKTLTPTPNGIHSKQ</sequence>
<keyword evidence="5 10" id="KW-0472">Membrane</keyword>
<feature type="transmembrane region" description="Helical" evidence="10">
    <location>
        <begin position="77"/>
        <end position="96"/>
    </location>
</feature>
<comment type="subcellular location">
    <subcellularLocation>
        <location evidence="1">Membrane</location>
        <topology evidence="1">Multi-pass membrane protein</topology>
    </subcellularLocation>
</comment>
<dbReference type="InterPro" id="IPR000276">
    <property type="entry name" value="GPCR_Rhodpsn"/>
</dbReference>
<comment type="similarity">
    <text evidence="8">Belongs to the G-protein coupled receptor 1 family.</text>
</comment>
<evidence type="ECO:0000313" key="12">
    <source>
        <dbReference type="EMBL" id="CAF3432272.1"/>
    </source>
</evidence>
<keyword evidence="2 8" id="KW-0812">Transmembrane</keyword>
<evidence type="ECO:0000256" key="10">
    <source>
        <dbReference type="SAM" id="Phobius"/>
    </source>
</evidence>
<keyword evidence="3 10" id="KW-1133">Transmembrane helix</keyword>
<evidence type="ECO:0000256" key="6">
    <source>
        <dbReference type="ARBA" id="ARBA00023170"/>
    </source>
</evidence>
<organism evidence="12 13">
    <name type="scientific">Rotaria socialis</name>
    <dbReference type="NCBI Taxonomy" id="392032"/>
    <lineage>
        <taxon>Eukaryota</taxon>
        <taxon>Metazoa</taxon>
        <taxon>Spiralia</taxon>
        <taxon>Gnathifera</taxon>
        <taxon>Rotifera</taxon>
        <taxon>Eurotatoria</taxon>
        <taxon>Bdelloidea</taxon>
        <taxon>Philodinida</taxon>
        <taxon>Philodinidae</taxon>
        <taxon>Rotaria</taxon>
    </lineage>
</organism>
<protein>
    <recommendedName>
        <fullName evidence="11">G-protein coupled receptors family 1 profile domain-containing protein</fullName>
    </recommendedName>
</protein>
<feature type="transmembrane region" description="Helical" evidence="10">
    <location>
        <begin position="298"/>
        <end position="317"/>
    </location>
</feature>
<dbReference type="Gene3D" id="1.20.1070.10">
    <property type="entry name" value="Rhodopsin 7-helix transmembrane proteins"/>
    <property type="match status" value="1"/>
</dbReference>
<dbReference type="PRINTS" id="PR00237">
    <property type="entry name" value="GPCRRHODOPSN"/>
</dbReference>
<dbReference type="GO" id="GO:0008188">
    <property type="term" value="F:neuropeptide receptor activity"/>
    <property type="evidence" value="ECO:0007669"/>
    <property type="project" value="TreeGrafter"/>
</dbReference>
<evidence type="ECO:0000256" key="4">
    <source>
        <dbReference type="ARBA" id="ARBA00023040"/>
    </source>
</evidence>
<evidence type="ECO:0000259" key="11">
    <source>
        <dbReference type="PROSITE" id="PS50262"/>
    </source>
</evidence>
<dbReference type="SUPFAM" id="SSF81321">
    <property type="entry name" value="Family A G protein-coupled receptor-like"/>
    <property type="match status" value="1"/>
</dbReference>
<evidence type="ECO:0000256" key="1">
    <source>
        <dbReference type="ARBA" id="ARBA00004141"/>
    </source>
</evidence>
<feature type="compositionally biased region" description="Polar residues" evidence="9">
    <location>
        <begin position="537"/>
        <end position="566"/>
    </location>
</feature>
<evidence type="ECO:0000256" key="5">
    <source>
        <dbReference type="ARBA" id="ARBA00023136"/>
    </source>
</evidence>
<reference evidence="12" key="1">
    <citation type="submission" date="2021-02" db="EMBL/GenBank/DDBJ databases">
        <authorList>
            <person name="Nowell W R."/>
        </authorList>
    </citation>
    <scope>NUCLEOTIDE SEQUENCE</scope>
</reference>
<dbReference type="PANTHER" id="PTHR24243:SF208">
    <property type="entry name" value="PYROKININ-1 RECEPTOR"/>
    <property type="match status" value="1"/>
</dbReference>
<evidence type="ECO:0000256" key="2">
    <source>
        <dbReference type="ARBA" id="ARBA00022692"/>
    </source>
</evidence>
<accession>A0A818CH31</accession>
<dbReference type="PROSITE" id="PS50262">
    <property type="entry name" value="G_PROTEIN_RECEP_F1_2"/>
    <property type="match status" value="1"/>
</dbReference>
<feature type="region of interest" description="Disordered" evidence="9">
    <location>
        <begin position="536"/>
        <end position="566"/>
    </location>
</feature>
<name>A0A818CH31_9BILA</name>
<feature type="domain" description="G-protein coupled receptors family 1 profile" evidence="11">
    <location>
        <begin position="57"/>
        <end position="368"/>
    </location>
</feature>
<proteinExistence type="inferred from homology"/>
<feature type="transmembrane region" description="Helical" evidence="10">
    <location>
        <begin position="38"/>
        <end position="65"/>
    </location>
</feature>
<dbReference type="AlphaFoldDB" id="A0A818CH31"/>
<comment type="caution">
    <text evidence="12">The sequence shown here is derived from an EMBL/GenBank/DDBJ whole genome shotgun (WGS) entry which is preliminary data.</text>
</comment>
<evidence type="ECO:0000256" key="8">
    <source>
        <dbReference type="RuleBase" id="RU000688"/>
    </source>
</evidence>
<feature type="transmembrane region" description="Helical" evidence="10">
    <location>
        <begin position="215"/>
        <end position="240"/>
    </location>
</feature>
<evidence type="ECO:0000256" key="3">
    <source>
        <dbReference type="ARBA" id="ARBA00022989"/>
    </source>
</evidence>
<evidence type="ECO:0000313" key="13">
    <source>
        <dbReference type="Proteomes" id="UP000663869"/>
    </source>
</evidence>
<evidence type="ECO:0000256" key="7">
    <source>
        <dbReference type="ARBA" id="ARBA00023224"/>
    </source>
</evidence>
<dbReference type="PANTHER" id="PTHR24243">
    <property type="entry name" value="G-PROTEIN COUPLED RECEPTOR"/>
    <property type="match status" value="1"/>
</dbReference>
<keyword evidence="7 8" id="KW-0807">Transducer</keyword>
<feature type="transmembrane region" description="Helical" evidence="10">
    <location>
        <begin position="348"/>
        <end position="371"/>
    </location>
</feature>
<dbReference type="Pfam" id="PF00001">
    <property type="entry name" value="7tm_1"/>
    <property type="match status" value="1"/>
</dbReference>
<dbReference type="GO" id="GO:0005886">
    <property type="term" value="C:plasma membrane"/>
    <property type="evidence" value="ECO:0007669"/>
    <property type="project" value="TreeGrafter"/>
</dbReference>
<feature type="transmembrane region" description="Helical" evidence="10">
    <location>
        <begin position="159"/>
        <end position="179"/>
    </location>
</feature>
<gene>
    <name evidence="12" type="ORF">FME351_LOCUS11892</name>
</gene>
<dbReference type="SMART" id="SM01381">
    <property type="entry name" value="7TM_GPCR_Srsx"/>
    <property type="match status" value="1"/>
</dbReference>
<dbReference type="InterPro" id="IPR017452">
    <property type="entry name" value="GPCR_Rhodpsn_7TM"/>
</dbReference>
<dbReference type="Proteomes" id="UP000663869">
    <property type="component" value="Unassembled WGS sequence"/>
</dbReference>
<dbReference type="EMBL" id="CAJNYU010001399">
    <property type="protein sequence ID" value="CAF3432272.1"/>
    <property type="molecule type" value="Genomic_DNA"/>
</dbReference>
<keyword evidence="6 8" id="KW-0675">Receptor</keyword>
<keyword evidence="4 8" id="KW-0297">G-protein coupled receptor</keyword>
<dbReference type="PROSITE" id="PS00237">
    <property type="entry name" value="G_PROTEIN_RECEP_F1_1"/>
    <property type="match status" value="1"/>
</dbReference>
<feature type="transmembrane region" description="Helical" evidence="10">
    <location>
        <begin position="116"/>
        <end position="138"/>
    </location>
</feature>
<evidence type="ECO:0000256" key="9">
    <source>
        <dbReference type="SAM" id="MobiDB-lite"/>
    </source>
</evidence>